<evidence type="ECO:0000256" key="1">
    <source>
        <dbReference type="ARBA" id="ARBA00023002"/>
    </source>
</evidence>
<feature type="domain" description="Flavodoxin-like fold" evidence="2">
    <location>
        <begin position="3"/>
        <end position="170"/>
    </location>
</feature>
<gene>
    <name evidence="3" type="ORF">COO92_17645</name>
</gene>
<name>A0A2N3L301_9PROT</name>
<dbReference type="RefSeq" id="WP_101304293.1">
    <property type="nucleotide sequence ID" value="NZ_NXGX01000007.1"/>
</dbReference>
<dbReference type="Proteomes" id="UP000233332">
    <property type="component" value="Unassembled WGS sequence"/>
</dbReference>
<keyword evidence="4" id="KW-1185">Reference proteome</keyword>
<sequence>MARVLTLFAHPRQDRSEINWPMFEAAQTVEGVTCVDLYARYPSFEINIAREQSSLLDHDVIILQHPLYWYSAPAIIKEWMDLVLEYDFAYGAEGTALSGKVMFNAVSCGTARSAYTVKGGHTAELRTLLMPFERTADLCNMRYLAPYATFSAGSLRAENRVKETVSQWHSFLTALTQDRIDLDAAANALTLTDHPDSFFIGENA</sequence>
<dbReference type="InterPro" id="IPR003680">
    <property type="entry name" value="Flavodoxin_fold"/>
</dbReference>
<dbReference type="GO" id="GO:0003955">
    <property type="term" value="F:NAD(P)H dehydrogenase (quinone) activity"/>
    <property type="evidence" value="ECO:0007669"/>
    <property type="project" value="TreeGrafter"/>
</dbReference>
<evidence type="ECO:0000259" key="2">
    <source>
        <dbReference type="Pfam" id="PF02525"/>
    </source>
</evidence>
<proteinExistence type="predicted"/>
<dbReference type="PANTHER" id="PTHR47307">
    <property type="entry name" value="GLUTATHIONE-REGULATED POTASSIUM-EFFLUX SYSTEM ANCILLARY PROTEIN KEFG"/>
    <property type="match status" value="1"/>
</dbReference>
<reference evidence="3 4" key="1">
    <citation type="submission" date="2017-09" db="EMBL/GenBank/DDBJ databases">
        <title>Biodiversity and function of Thalassospira species in the particle-attached aromatic-hydrocarbon-degrading consortia from the surface seawater of the China South Sea.</title>
        <authorList>
            <person name="Dong C."/>
            <person name="Lai Q."/>
            <person name="Shao Z."/>
        </authorList>
    </citation>
    <scope>NUCLEOTIDE SEQUENCE [LARGE SCALE GENOMIC DNA]</scope>
    <source>
        <strain evidence="3 4">139Z-12</strain>
    </source>
</reference>
<evidence type="ECO:0000313" key="3">
    <source>
        <dbReference type="EMBL" id="PKR57188.1"/>
    </source>
</evidence>
<dbReference type="EMBL" id="NXGX01000007">
    <property type="protein sequence ID" value="PKR57188.1"/>
    <property type="molecule type" value="Genomic_DNA"/>
</dbReference>
<dbReference type="AlphaFoldDB" id="A0A2N3L301"/>
<dbReference type="InterPro" id="IPR046980">
    <property type="entry name" value="KefG/KefF"/>
</dbReference>
<dbReference type="Pfam" id="PF02525">
    <property type="entry name" value="Flavodoxin_2"/>
    <property type="match status" value="1"/>
</dbReference>
<dbReference type="GO" id="GO:0010181">
    <property type="term" value="F:FMN binding"/>
    <property type="evidence" value="ECO:0007669"/>
    <property type="project" value="TreeGrafter"/>
</dbReference>
<dbReference type="SUPFAM" id="SSF52218">
    <property type="entry name" value="Flavoproteins"/>
    <property type="match status" value="1"/>
</dbReference>
<dbReference type="PANTHER" id="PTHR47307:SF1">
    <property type="entry name" value="GLUTATHIONE-REGULATED POTASSIUM-EFFLUX SYSTEM ANCILLARY PROTEIN KEFG"/>
    <property type="match status" value="1"/>
</dbReference>
<accession>A0A2N3L301</accession>
<dbReference type="Gene3D" id="3.40.50.360">
    <property type="match status" value="1"/>
</dbReference>
<dbReference type="InterPro" id="IPR029039">
    <property type="entry name" value="Flavoprotein-like_sf"/>
</dbReference>
<dbReference type="GO" id="GO:0009055">
    <property type="term" value="F:electron transfer activity"/>
    <property type="evidence" value="ECO:0007669"/>
    <property type="project" value="TreeGrafter"/>
</dbReference>
<keyword evidence="1" id="KW-0560">Oxidoreductase</keyword>
<organism evidence="3 4">
    <name type="scientific">Thalassospira lohafexi</name>
    <dbReference type="NCBI Taxonomy" id="744227"/>
    <lineage>
        <taxon>Bacteria</taxon>
        <taxon>Pseudomonadati</taxon>
        <taxon>Pseudomonadota</taxon>
        <taxon>Alphaproteobacteria</taxon>
        <taxon>Rhodospirillales</taxon>
        <taxon>Thalassospiraceae</taxon>
        <taxon>Thalassospira</taxon>
    </lineage>
</organism>
<protein>
    <submittedName>
        <fullName evidence="3">Potassium transporter KefG</fullName>
    </submittedName>
</protein>
<comment type="caution">
    <text evidence="3">The sequence shown here is derived from an EMBL/GenBank/DDBJ whole genome shotgun (WGS) entry which is preliminary data.</text>
</comment>
<evidence type="ECO:0000313" key="4">
    <source>
        <dbReference type="Proteomes" id="UP000233332"/>
    </source>
</evidence>